<dbReference type="PRINTS" id="PR00114">
    <property type="entry name" value="STPHPHTASE"/>
</dbReference>
<dbReference type="InterPro" id="IPR006186">
    <property type="entry name" value="Ser/Thr-sp_prot-phosphatase"/>
</dbReference>
<keyword evidence="3" id="KW-1185">Reference proteome</keyword>
<evidence type="ECO:0000313" key="2">
    <source>
        <dbReference type="EMBL" id="NML12778.1"/>
    </source>
</evidence>
<sequence>MPSTDAGERIYAVGDVHGRFDLLQKLIERIGEHNGALPPAKSLHMLFLGDLIDRGPQSAQVLKFLHDLQRKTSRILVLQGNHEEALLQSIDGNLEVLEGWLRFGGAQTLESFGLASPGAGDDLRLYLREVRSAIPALYIEWIRRLPLTARSGDYFFCHAGVRPGVALRRQTREDLLWIRDDFLADPRHHGAVIVHGHSIETDVQLRDNRIGIDTGAYRTGILTAIYLEDDKQELISVSMA</sequence>
<evidence type="ECO:0000259" key="1">
    <source>
        <dbReference type="Pfam" id="PF00149"/>
    </source>
</evidence>
<dbReference type="GO" id="GO:0110154">
    <property type="term" value="P:RNA decapping"/>
    <property type="evidence" value="ECO:0007669"/>
    <property type="project" value="TreeGrafter"/>
</dbReference>
<dbReference type="InterPro" id="IPR050126">
    <property type="entry name" value="Ap4A_hydrolase"/>
</dbReference>
<name>A0A7X9X099_9SPHN</name>
<dbReference type="PANTHER" id="PTHR42850:SF4">
    <property type="entry name" value="ZINC-DEPENDENT ENDOPOLYPHOSPHATASE"/>
    <property type="match status" value="1"/>
</dbReference>
<feature type="domain" description="Calcineurin-like phosphoesterase" evidence="1">
    <location>
        <begin position="9"/>
        <end position="201"/>
    </location>
</feature>
<gene>
    <name evidence="2" type="ORF">HHL08_22025</name>
</gene>
<comment type="caution">
    <text evidence="2">The sequence shown here is derived from an EMBL/GenBank/DDBJ whole genome shotgun (WGS) entry which is preliminary data.</text>
</comment>
<dbReference type="InterPro" id="IPR029052">
    <property type="entry name" value="Metallo-depent_PP-like"/>
</dbReference>
<dbReference type="Gene3D" id="3.60.21.10">
    <property type="match status" value="1"/>
</dbReference>
<dbReference type="EMBL" id="JABBFV010000026">
    <property type="protein sequence ID" value="NML12778.1"/>
    <property type="molecule type" value="Genomic_DNA"/>
</dbReference>
<reference evidence="2 3" key="1">
    <citation type="submission" date="2020-04" db="EMBL/GenBank/DDBJ databases">
        <title>Sphingobium sp. AR-3-1 isolated from Arctic soil.</title>
        <authorList>
            <person name="Dahal R.H."/>
            <person name="Chaudhary D.K."/>
        </authorList>
    </citation>
    <scope>NUCLEOTIDE SEQUENCE [LARGE SCALE GENOMIC DNA]</scope>
    <source>
        <strain evidence="2 3">AR-3-1</strain>
    </source>
</reference>
<dbReference type="PANTHER" id="PTHR42850">
    <property type="entry name" value="METALLOPHOSPHOESTERASE"/>
    <property type="match status" value="1"/>
</dbReference>
<dbReference type="GO" id="GO:0016791">
    <property type="term" value="F:phosphatase activity"/>
    <property type="evidence" value="ECO:0007669"/>
    <property type="project" value="TreeGrafter"/>
</dbReference>
<dbReference type="GO" id="GO:0008803">
    <property type="term" value="F:bis(5'-nucleosyl)-tetraphosphatase (symmetrical) activity"/>
    <property type="evidence" value="ECO:0007669"/>
    <property type="project" value="TreeGrafter"/>
</dbReference>
<dbReference type="AlphaFoldDB" id="A0A7X9X099"/>
<dbReference type="Proteomes" id="UP000519023">
    <property type="component" value="Unassembled WGS sequence"/>
</dbReference>
<dbReference type="InterPro" id="IPR004843">
    <property type="entry name" value="Calcineurin-like_PHP"/>
</dbReference>
<dbReference type="Pfam" id="PF00149">
    <property type="entry name" value="Metallophos"/>
    <property type="match status" value="1"/>
</dbReference>
<dbReference type="GO" id="GO:0005737">
    <property type="term" value="C:cytoplasm"/>
    <property type="evidence" value="ECO:0007669"/>
    <property type="project" value="TreeGrafter"/>
</dbReference>
<dbReference type="SUPFAM" id="SSF56300">
    <property type="entry name" value="Metallo-dependent phosphatases"/>
    <property type="match status" value="1"/>
</dbReference>
<proteinExistence type="predicted"/>
<organism evidence="2 3">
    <name type="scientific">Sphingobium psychrophilum</name>
    <dbReference type="NCBI Taxonomy" id="2728834"/>
    <lineage>
        <taxon>Bacteria</taxon>
        <taxon>Pseudomonadati</taxon>
        <taxon>Pseudomonadota</taxon>
        <taxon>Alphaproteobacteria</taxon>
        <taxon>Sphingomonadales</taxon>
        <taxon>Sphingomonadaceae</taxon>
        <taxon>Sphingobium</taxon>
    </lineage>
</organism>
<evidence type="ECO:0000313" key="3">
    <source>
        <dbReference type="Proteomes" id="UP000519023"/>
    </source>
</evidence>
<protein>
    <submittedName>
        <fullName evidence="2">Serine/threonine protein phosphatase</fullName>
    </submittedName>
</protein>
<dbReference type="CDD" id="cd00144">
    <property type="entry name" value="MPP_PPP_family"/>
    <property type="match status" value="1"/>
</dbReference>
<accession>A0A7X9X099</accession>